<comment type="caution">
    <text evidence="3">The sequence shown here is derived from an EMBL/GenBank/DDBJ whole genome shotgun (WGS) entry which is preliminary data.</text>
</comment>
<dbReference type="Pfam" id="PF00248">
    <property type="entry name" value="Aldo_ket_red"/>
    <property type="match status" value="1"/>
</dbReference>
<dbReference type="SUPFAM" id="SSF51430">
    <property type="entry name" value="NAD(P)-linked oxidoreductase"/>
    <property type="match status" value="1"/>
</dbReference>
<keyword evidence="1" id="KW-0560">Oxidoreductase</keyword>
<dbReference type="PANTHER" id="PTHR43364:SF15">
    <property type="entry name" value="ARYL-ALCOHOL DEHYDROGENASE AAD16-RELATED"/>
    <property type="match status" value="1"/>
</dbReference>
<accession>A0A367Y363</accession>
<sequence length="347" mass="39051">MSTIDKSKFVTRLGSSGLKVNTVAVGVMRLGSSWMGFNGDIDECLQILKFCYDNNFRTFDTADVYSNGKSEELLGLFIKKYNIPRERIVILTKCYFPVKDGEEWFAPGETVDPVDFMNDQGLSRKHILAAAQNSVKRLGTYIDVLQIHRLDHEVPKEEIMRALNDVVDQGLTRYIGASSMKAWEFVELQNIAKQNGWHKFISMQSHYSLLYREDDRELNDYCKANGVGLIPWSPNSGGVLCRPLNSEKTQEFLANKVIASMFGLGDVSDADRAIVNRVEELSTKHNASMMQVSLAWCMAKGVVPIAGVSKLAHAEELVGIFKVNLSDEDIKYLDEPYHSKDLIAFTQ</sequence>
<dbReference type="PANTHER" id="PTHR43364">
    <property type="entry name" value="NADH-SPECIFIC METHYLGLYOXAL REDUCTASE-RELATED"/>
    <property type="match status" value="1"/>
</dbReference>
<dbReference type="InterPro" id="IPR023210">
    <property type="entry name" value="NADP_OxRdtase_dom"/>
</dbReference>
<dbReference type="EMBL" id="QLNQ01000026">
    <property type="protein sequence ID" value="RCK60325.1"/>
    <property type="molecule type" value="Genomic_DNA"/>
</dbReference>
<evidence type="ECO:0000313" key="4">
    <source>
        <dbReference type="Proteomes" id="UP000253472"/>
    </source>
</evidence>
<feature type="domain" description="NADP-dependent oxidoreductase" evidence="2">
    <location>
        <begin position="23"/>
        <end position="335"/>
    </location>
</feature>
<gene>
    <name evidence="3" type="primary">vrdA_5</name>
    <name evidence="3" type="ORF">Cantr_08307</name>
</gene>
<dbReference type="CDD" id="cd19079">
    <property type="entry name" value="AKR_EcYajO-like"/>
    <property type="match status" value="1"/>
</dbReference>
<dbReference type="Gene3D" id="3.20.20.100">
    <property type="entry name" value="NADP-dependent oxidoreductase domain"/>
    <property type="match status" value="1"/>
</dbReference>
<protein>
    <submittedName>
        <fullName evidence="3">Versiconal hemiacetal acetate reductase</fullName>
    </submittedName>
</protein>
<evidence type="ECO:0000256" key="1">
    <source>
        <dbReference type="ARBA" id="ARBA00023002"/>
    </source>
</evidence>
<organism evidence="3 4">
    <name type="scientific">Candida viswanathii</name>
    <dbReference type="NCBI Taxonomy" id="5486"/>
    <lineage>
        <taxon>Eukaryota</taxon>
        <taxon>Fungi</taxon>
        <taxon>Dikarya</taxon>
        <taxon>Ascomycota</taxon>
        <taxon>Saccharomycotina</taxon>
        <taxon>Pichiomycetes</taxon>
        <taxon>Debaryomycetaceae</taxon>
        <taxon>Candida/Lodderomyces clade</taxon>
        <taxon>Candida</taxon>
    </lineage>
</organism>
<dbReference type="OrthoDB" id="48988at2759"/>
<dbReference type="Proteomes" id="UP000253472">
    <property type="component" value="Unassembled WGS sequence"/>
</dbReference>
<dbReference type="STRING" id="5486.A0A367Y363"/>
<evidence type="ECO:0000313" key="3">
    <source>
        <dbReference type="EMBL" id="RCK60325.1"/>
    </source>
</evidence>
<dbReference type="FunFam" id="3.20.20.100:FF:000004">
    <property type="entry name" value="Oxidoreductase, aldo/keto reductase"/>
    <property type="match status" value="1"/>
</dbReference>
<dbReference type="GO" id="GO:0016491">
    <property type="term" value="F:oxidoreductase activity"/>
    <property type="evidence" value="ECO:0007669"/>
    <property type="project" value="UniProtKB-KW"/>
</dbReference>
<keyword evidence="4" id="KW-1185">Reference proteome</keyword>
<reference evidence="3 4" key="1">
    <citation type="submission" date="2018-06" db="EMBL/GenBank/DDBJ databases">
        <title>Whole genome sequencing of Candida tropicalis (genome annotated by CSBL at Korea University).</title>
        <authorList>
            <person name="Ahn J."/>
        </authorList>
    </citation>
    <scope>NUCLEOTIDE SEQUENCE [LARGE SCALE GENOMIC DNA]</scope>
    <source>
        <strain evidence="3 4">ATCC 20962</strain>
    </source>
</reference>
<dbReference type="InterPro" id="IPR036812">
    <property type="entry name" value="NAD(P)_OxRdtase_dom_sf"/>
</dbReference>
<evidence type="ECO:0000259" key="2">
    <source>
        <dbReference type="Pfam" id="PF00248"/>
    </source>
</evidence>
<dbReference type="InterPro" id="IPR050523">
    <property type="entry name" value="AKR_Detox_Biosynth"/>
</dbReference>
<proteinExistence type="predicted"/>
<name>A0A367Y363_9ASCO</name>
<dbReference type="AlphaFoldDB" id="A0A367Y363"/>
<dbReference type="GO" id="GO:0005829">
    <property type="term" value="C:cytosol"/>
    <property type="evidence" value="ECO:0007669"/>
    <property type="project" value="UniProtKB-ARBA"/>
</dbReference>